<gene>
    <name evidence="2" type="ORF">H8790_09370</name>
</gene>
<dbReference type="KEGG" id="ohi:H8790_09370"/>
<feature type="region of interest" description="Disordered" evidence="1">
    <location>
        <begin position="92"/>
        <end position="113"/>
    </location>
</feature>
<dbReference type="RefSeq" id="WP_187332269.1">
    <property type="nucleotide sequence ID" value="NZ_CP060490.1"/>
</dbReference>
<organism evidence="2 3">
    <name type="scientific">Oscillibacter hominis</name>
    <dbReference type="NCBI Taxonomy" id="2763056"/>
    <lineage>
        <taxon>Bacteria</taxon>
        <taxon>Bacillati</taxon>
        <taxon>Bacillota</taxon>
        <taxon>Clostridia</taxon>
        <taxon>Eubacteriales</taxon>
        <taxon>Oscillospiraceae</taxon>
        <taxon>Oscillibacter</taxon>
    </lineage>
</organism>
<feature type="compositionally biased region" description="Basic and acidic residues" evidence="1">
    <location>
        <begin position="92"/>
        <end position="102"/>
    </location>
</feature>
<dbReference type="Proteomes" id="UP000515960">
    <property type="component" value="Chromosome"/>
</dbReference>
<name>A0A7G9B297_9FIRM</name>
<protein>
    <submittedName>
        <fullName evidence="2">Zinc ribbon domain-containing protein</fullName>
    </submittedName>
</protein>
<accession>A0A7G9B297</accession>
<dbReference type="AlphaFoldDB" id="A0A7G9B297"/>
<reference evidence="2 3" key="1">
    <citation type="submission" date="2020-08" db="EMBL/GenBank/DDBJ databases">
        <authorList>
            <person name="Liu C."/>
            <person name="Sun Q."/>
        </authorList>
    </citation>
    <scope>NUCLEOTIDE SEQUENCE [LARGE SCALE GENOMIC DNA]</scope>
    <source>
        <strain evidence="2 3">NSJ-62</strain>
    </source>
</reference>
<dbReference type="EMBL" id="CP060490">
    <property type="protein sequence ID" value="QNL43678.1"/>
    <property type="molecule type" value="Genomic_DNA"/>
</dbReference>
<keyword evidence="3" id="KW-1185">Reference proteome</keyword>
<evidence type="ECO:0000313" key="2">
    <source>
        <dbReference type="EMBL" id="QNL43678.1"/>
    </source>
</evidence>
<sequence>MAFFNELGKKAQEVAAVATEKAKVAASVAGEKAQAAAELARINMAIVSEQREIEKNYKTIGEWFVSEYDGEVPDAVKDLVDTIVESKKKIAELESSKPQKQEDPEEAVPTPSDMKVCPICGAASDSKFCPQCGAPMGE</sequence>
<evidence type="ECO:0000313" key="3">
    <source>
        <dbReference type="Proteomes" id="UP000515960"/>
    </source>
</evidence>
<evidence type="ECO:0000256" key="1">
    <source>
        <dbReference type="SAM" id="MobiDB-lite"/>
    </source>
</evidence>
<proteinExistence type="predicted"/>